<dbReference type="Proteomes" id="UP000626148">
    <property type="component" value="Unassembled WGS sequence"/>
</dbReference>
<feature type="domain" description="Histidine kinase" evidence="11">
    <location>
        <begin position="248"/>
        <end position="449"/>
    </location>
</feature>
<dbReference type="InterPro" id="IPR050428">
    <property type="entry name" value="TCS_sensor_his_kinase"/>
</dbReference>
<dbReference type="Pfam" id="PF00672">
    <property type="entry name" value="HAMP"/>
    <property type="match status" value="1"/>
</dbReference>
<evidence type="ECO:0000256" key="3">
    <source>
        <dbReference type="ARBA" id="ARBA00012438"/>
    </source>
</evidence>
<dbReference type="GO" id="GO:0000155">
    <property type="term" value="F:phosphorelay sensor kinase activity"/>
    <property type="evidence" value="ECO:0007669"/>
    <property type="project" value="InterPro"/>
</dbReference>
<evidence type="ECO:0000256" key="8">
    <source>
        <dbReference type="ARBA" id="ARBA00022989"/>
    </source>
</evidence>
<dbReference type="InterPro" id="IPR004358">
    <property type="entry name" value="Sig_transdc_His_kin-like_C"/>
</dbReference>
<evidence type="ECO:0000259" key="11">
    <source>
        <dbReference type="PROSITE" id="PS50109"/>
    </source>
</evidence>
<keyword evidence="8" id="KW-1133">Transmembrane helix</keyword>
<keyword evidence="9" id="KW-0902">Two-component regulatory system</keyword>
<evidence type="ECO:0000313" key="14">
    <source>
        <dbReference type="Proteomes" id="UP000626148"/>
    </source>
</evidence>
<dbReference type="Pfam" id="PF02518">
    <property type="entry name" value="HATPase_c"/>
    <property type="match status" value="1"/>
</dbReference>
<dbReference type="PANTHER" id="PTHR45436">
    <property type="entry name" value="SENSOR HISTIDINE KINASE YKOH"/>
    <property type="match status" value="1"/>
</dbReference>
<proteinExistence type="predicted"/>
<keyword evidence="6" id="KW-0812">Transmembrane</keyword>
<evidence type="ECO:0000256" key="4">
    <source>
        <dbReference type="ARBA" id="ARBA00022553"/>
    </source>
</evidence>
<dbReference type="Gene3D" id="3.30.565.10">
    <property type="entry name" value="Histidine kinase-like ATPase, C-terminal domain"/>
    <property type="match status" value="1"/>
</dbReference>
<keyword evidence="5" id="KW-0808">Transferase</keyword>
<dbReference type="EC" id="2.7.13.3" evidence="3"/>
<dbReference type="GO" id="GO:0005886">
    <property type="term" value="C:plasma membrane"/>
    <property type="evidence" value="ECO:0007669"/>
    <property type="project" value="TreeGrafter"/>
</dbReference>
<dbReference type="PROSITE" id="PS50109">
    <property type="entry name" value="HIS_KIN"/>
    <property type="match status" value="1"/>
</dbReference>
<dbReference type="Gene3D" id="1.10.287.130">
    <property type="match status" value="1"/>
</dbReference>
<dbReference type="InterPro" id="IPR005467">
    <property type="entry name" value="His_kinase_dom"/>
</dbReference>
<organism evidence="13 14">
    <name type="scientific">Saccharospirillum salsuginis</name>
    <dbReference type="NCBI Taxonomy" id="418750"/>
    <lineage>
        <taxon>Bacteria</taxon>
        <taxon>Pseudomonadati</taxon>
        <taxon>Pseudomonadota</taxon>
        <taxon>Gammaproteobacteria</taxon>
        <taxon>Oceanospirillales</taxon>
        <taxon>Saccharospirillaceae</taxon>
        <taxon>Saccharospirillum</taxon>
    </lineage>
</organism>
<comment type="caution">
    <text evidence="13">The sequence shown here is derived from an EMBL/GenBank/DDBJ whole genome shotgun (WGS) entry which is preliminary data.</text>
</comment>
<sequence length="449" mass="50606">MRSTFSLRRRLLVSATIVLLLFLGLTGLALDRAFERSLVSGQAERLFLRVLNLLAESELEGQTLWLPRYLSEERYNSPESGLVALVLNGERHIVWESLSSEWLDVHDWIRAQPAIEPGQEQFGEQGGYVYERYAVVWENRDGTDQLFEYWVLEDATPLNSTLQTFRRQLWGGLSGVTLALLVALWAVARWGLKPLRTVAENLRQIRAGDKARLEGHYPDELRPLTDNLNRLLEAEQGQRERYRQAMADLAHSLKTPLAVMRTLSPGDEAELNDQVNRMDQIVRYQLQRAVTEARTGPVLGQRSSLNLALDRLGKALEKAFLHEDKVLDLPETGEAQWDVSLDNNDLLEVLGNLLENGFKYGRSVISVSVGELEGEPDHWVVDIDDDGPGISREKRERVLARGQRLDTLQPGQGIGLSMVKDILASYGVSLRIDDSPLGGARFRLVLPKA</sequence>
<name>A0A918KIR5_9GAMM</name>
<dbReference type="PRINTS" id="PR00344">
    <property type="entry name" value="BCTRLSENSOR"/>
</dbReference>
<dbReference type="SUPFAM" id="SSF47384">
    <property type="entry name" value="Homodimeric domain of signal transducing histidine kinase"/>
    <property type="match status" value="1"/>
</dbReference>
<keyword evidence="14" id="KW-1185">Reference proteome</keyword>
<dbReference type="RefSeq" id="WP_189611220.1">
    <property type="nucleotide sequence ID" value="NZ_BMXR01000009.1"/>
</dbReference>
<reference evidence="13" key="2">
    <citation type="submission" date="2020-09" db="EMBL/GenBank/DDBJ databases">
        <authorList>
            <person name="Sun Q."/>
            <person name="Kim S."/>
        </authorList>
    </citation>
    <scope>NUCLEOTIDE SEQUENCE</scope>
    <source>
        <strain evidence="13">KCTC 22169</strain>
    </source>
</reference>
<keyword evidence="10" id="KW-0472">Membrane</keyword>
<gene>
    <name evidence="13" type="ORF">GCM10007392_35810</name>
</gene>
<dbReference type="InterPro" id="IPR036097">
    <property type="entry name" value="HisK_dim/P_sf"/>
</dbReference>
<protein>
    <recommendedName>
        <fullName evidence="3">histidine kinase</fullName>
        <ecNumber evidence="3">2.7.13.3</ecNumber>
    </recommendedName>
</protein>
<dbReference type="InterPro" id="IPR003660">
    <property type="entry name" value="HAMP_dom"/>
</dbReference>
<dbReference type="AlphaFoldDB" id="A0A918KIR5"/>
<evidence type="ECO:0000256" key="6">
    <source>
        <dbReference type="ARBA" id="ARBA00022692"/>
    </source>
</evidence>
<evidence type="ECO:0000256" key="1">
    <source>
        <dbReference type="ARBA" id="ARBA00000085"/>
    </source>
</evidence>
<evidence type="ECO:0000256" key="7">
    <source>
        <dbReference type="ARBA" id="ARBA00022777"/>
    </source>
</evidence>
<feature type="domain" description="HAMP" evidence="12">
    <location>
        <begin position="189"/>
        <end position="240"/>
    </location>
</feature>
<dbReference type="SUPFAM" id="SSF55874">
    <property type="entry name" value="ATPase domain of HSP90 chaperone/DNA topoisomerase II/histidine kinase"/>
    <property type="match status" value="1"/>
</dbReference>
<evidence type="ECO:0000256" key="10">
    <source>
        <dbReference type="ARBA" id="ARBA00023136"/>
    </source>
</evidence>
<dbReference type="CDD" id="cd06225">
    <property type="entry name" value="HAMP"/>
    <property type="match status" value="1"/>
</dbReference>
<dbReference type="InterPro" id="IPR003594">
    <property type="entry name" value="HATPase_dom"/>
</dbReference>
<accession>A0A918KIR5</accession>
<evidence type="ECO:0000256" key="9">
    <source>
        <dbReference type="ARBA" id="ARBA00023012"/>
    </source>
</evidence>
<dbReference type="PANTHER" id="PTHR45436:SF4">
    <property type="entry name" value="SENSOR PROTEIN PHOQ"/>
    <property type="match status" value="1"/>
</dbReference>
<dbReference type="InterPro" id="IPR036890">
    <property type="entry name" value="HATPase_C_sf"/>
</dbReference>
<comment type="subcellular location">
    <subcellularLocation>
        <location evidence="2">Membrane</location>
    </subcellularLocation>
</comment>
<comment type="catalytic activity">
    <reaction evidence="1">
        <text>ATP + protein L-histidine = ADP + protein N-phospho-L-histidine.</text>
        <dbReference type="EC" id="2.7.13.3"/>
    </reaction>
</comment>
<dbReference type="GO" id="GO:0005524">
    <property type="term" value="F:ATP binding"/>
    <property type="evidence" value="ECO:0007669"/>
    <property type="project" value="UniProtKB-KW"/>
</dbReference>
<reference evidence="13" key="1">
    <citation type="journal article" date="2014" name="Int. J. Syst. Evol. Microbiol.">
        <title>Complete genome sequence of Corynebacterium casei LMG S-19264T (=DSM 44701T), isolated from a smear-ripened cheese.</title>
        <authorList>
            <consortium name="US DOE Joint Genome Institute (JGI-PGF)"/>
            <person name="Walter F."/>
            <person name="Albersmeier A."/>
            <person name="Kalinowski J."/>
            <person name="Ruckert C."/>
        </authorList>
    </citation>
    <scope>NUCLEOTIDE SEQUENCE</scope>
    <source>
        <strain evidence="13">KCTC 22169</strain>
    </source>
</reference>
<evidence type="ECO:0000256" key="5">
    <source>
        <dbReference type="ARBA" id="ARBA00022679"/>
    </source>
</evidence>
<keyword evidence="7 13" id="KW-0418">Kinase</keyword>
<dbReference type="SMART" id="SM00387">
    <property type="entry name" value="HATPase_c"/>
    <property type="match status" value="1"/>
</dbReference>
<evidence type="ECO:0000256" key="2">
    <source>
        <dbReference type="ARBA" id="ARBA00004370"/>
    </source>
</evidence>
<evidence type="ECO:0000313" key="13">
    <source>
        <dbReference type="EMBL" id="GGX64804.1"/>
    </source>
</evidence>
<dbReference type="EMBL" id="BMXR01000009">
    <property type="protein sequence ID" value="GGX64804.1"/>
    <property type="molecule type" value="Genomic_DNA"/>
</dbReference>
<keyword evidence="4" id="KW-0597">Phosphoprotein</keyword>
<dbReference type="PROSITE" id="PS50885">
    <property type="entry name" value="HAMP"/>
    <property type="match status" value="1"/>
</dbReference>
<evidence type="ECO:0000259" key="12">
    <source>
        <dbReference type="PROSITE" id="PS50885"/>
    </source>
</evidence>